<gene>
    <name evidence="1" type="ORF">DPEC_G00063730</name>
</gene>
<keyword evidence="2" id="KW-1185">Reference proteome</keyword>
<name>A0ACC2H7M5_DALPE</name>
<accession>A0ACC2H7M5</accession>
<evidence type="ECO:0000313" key="1">
    <source>
        <dbReference type="EMBL" id="KAJ8011959.1"/>
    </source>
</evidence>
<protein>
    <submittedName>
        <fullName evidence="1">Uncharacterized protein</fullName>
    </submittedName>
</protein>
<dbReference type="Proteomes" id="UP001157502">
    <property type="component" value="Chromosome 5"/>
</dbReference>
<sequence>MQRVRQGSASTDSRLFLKLDPNRIFTEFIENVLIPSHFPESGGERIKIERRLQRTTGGIPKEETDFPTQQREDRNHHTNGRISQGNPPISETIHLWSFNFYTQCSGRNALLTNEG</sequence>
<comment type="caution">
    <text evidence="1">The sequence shown here is derived from an EMBL/GenBank/DDBJ whole genome shotgun (WGS) entry which is preliminary data.</text>
</comment>
<evidence type="ECO:0000313" key="2">
    <source>
        <dbReference type="Proteomes" id="UP001157502"/>
    </source>
</evidence>
<dbReference type="EMBL" id="CM055732">
    <property type="protein sequence ID" value="KAJ8011959.1"/>
    <property type="molecule type" value="Genomic_DNA"/>
</dbReference>
<organism evidence="1 2">
    <name type="scientific">Dallia pectoralis</name>
    <name type="common">Alaska blackfish</name>
    <dbReference type="NCBI Taxonomy" id="75939"/>
    <lineage>
        <taxon>Eukaryota</taxon>
        <taxon>Metazoa</taxon>
        <taxon>Chordata</taxon>
        <taxon>Craniata</taxon>
        <taxon>Vertebrata</taxon>
        <taxon>Euteleostomi</taxon>
        <taxon>Actinopterygii</taxon>
        <taxon>Neopterygii</taxon>
        <taxon>Teleostei</taxon>
        <taxon>Protacanthopterygii</taxon>
        <taxon>Esociformes</taxon>
        <taxon>Umbridae</taxon>
        <taxon>Dallia</taxon>
    </lineage>
</organism>
<proteinExistence type="predicted"/>
<reference evidence="1" key="1">
    <citation type="submission" date="2021-05" db="EMBL/GenBank/DDBJ databases">
        <authorList>
            <person name="Pan Q."/>
            <person name="Jouanno E."/>
            <person name="Zahm M."/>
            <person name="Klopp C."/>
            <person name="Cabau C."/>
            <person name="Louis A."/>
            <person name="Berthelot C."/>
            <person name="Parey E."/>
            <person name="Roest Crollius H."/>
            <person name="Montfort J."/>
            <person name="Robinson-Rechavi M."/>
            <person name="Bouchez O."/>
            <person name="Lampietro C."/>
            <person name="Lopez Roques C."/>
            <person name="Donnadieu C."/>
            <person name="Postlethwait J."/>
            <person name="Bobe J."/>
            <person name="Dillon D."/>
            <person name="Chandos A."/>
            <person name="von Hippel F."/>
            <person name="Guiguen Y."/>
        </authorList>
    </citation>
    <scope>NUCLEOTIDE SEQUENCE</scope>
    <source>
        <strain evidence="1">YG-Jan2019</strain>
    </source>
</reference>